<gene>
    <name evidence="2" type="ORF">GCM10009827_102300</name>
</gene>
<organism evidence="2 3">
    <name type="scientific">Dactylosporangium maewongense</name>
    <dbReference type="NCBI Taxonomy" id="634393"/>
    <lineage>
        <taxon>Bacteria</taxon>
        <taxon>Bacillati</taxon>
        <taxon>Actinomycetota</taxon>
        <taxon>Actinomycetes</taxon>
        <taxon>Micromonosporales</taxon>
        <taxon>Micromonosporaceae</taxon>
        <taxon>Dactylosporangium</taxon>
    </lineage>
</organism>
<keyword evidence="1" id="KW-0472">Membrane</keyword>
<comment type="caution">
    <text evidence="2">The sequence shown here is derived from an EMBL/GenBank/DDBJ whole genome shotgun (WGS) entry which is preliminary data.</text>
</comment>
<feature type="transmembrane region" description="Helical" evidence="1">
    <location>
        <begin position="87"/>
        <end position="108"/>
    </location>
</feature>
<dbReference type="Proteomes" id="UP001501470">
    <property type="component" value="Unassembled WGS sequence"/>
</dbReference>
<dbReference type="EMBL" id="BAAAQD010000034">
    <property type="protein sequence ID" value="GAA1564235.1"/>
    <property type="molecule type" value="Genomic_DNA"/>
</dbReference>
<keyword evidence="1" id="KW-0812">Transmembrane</keyword>
<dbReference type="RefSeq" id="WP_344512694.1">
    <property type="nucleotide sequence ID" value="NZ_BAAAQD010000034.1"/>
</dbReference>
<proteinExistence type="predicted"/>
<name>A0ABP4NPZ6_9ACTN</name>
<evidence type="ECO:0000256" key="1">
    <source>
        <dbReference type="SAM" id="Phobius"/>
    </source>
</evidence>
<keyword evidence="3" id="KW-1185">Reference proteome</keyword>
<feature type="transmembrane region" description="Helical" evidence="1">
    <location>
        <begin position="20"/>
        <end position="40"/>
    </location>
</feature>
<dbReference type="InterPro" id="IPR045770">
    <property type="entry name" value="DUF6223"/>
</dbReference>
<evidence type="ECO:0008006" key="4">
    <source>
        <dbReference type="Google" id="ProtNLM"/>
    </source>
</evidence>
<accession>A0ABP4NPZ6</accession>
<sequence length="117" mass="11281">MLASVDPTAATVAMMSAGRGTAILAGVIALLGIAIGAATLNRTSRADDPGNLLRWTFAAPVLGAFAVVLGTVVVATADGGVGTGNGLAGGVVAIVLGLTAAGLGGLALRRTRSRRTG</sequence>
<feature type="transmembrane region" description="Helical" evidence="1">
    <location>
        <begin position="52"/>
        <end position="75"/>
    </location>
</feature>
<dbReference type="Pfam" id="PF19733">
    <property type="entry name" value="DUF6223"/>
    <property type="match status" value="1"/>
</dbReference>
<evidence type="ECO:0000313" key="3">
    <source>
        <dbReference type="Proteomes" id="UP001501470"/>
    </source>
</evidence>
<protein>
    <recommendedName>
        <fullName evidence="4">Integral membrane protein</fullName>
    </recommendedName>
</protein>
<keyword evidence="1" id="KW-1133">Transmembrane helix</keyword>
<evidence type="ECO:0000313" key="2">
    <source>
        <dbReference type="EMBL" id="GAA1564235.1"/>
    </source>
</evidence>
<reference evidence="3" key="1">
    <citation type="journal article" date="2019" name="Int. J. Syst. Evol. Microbiol.">
        <title>The Global Catalogue of Microorganisms (GCM) 10K type strain sequencing project: providing services to taxonomists for standard genome sequencing and annotation.</title>
        <authorList>
            <consortium name="The Broad Institute Genomics Platform"/>
            <consortium name="The Broad Institute Genome Sequencing Center for Infectious Disease"/>
            <person name="Wu L."/>
            <person name="Ma J."/>
        </authorList>
    </citation>
    <scope>NUCLEOTIDE SEQUENCE [LARGE SCALE GENOMIC DNA]</scope>
    <source>
        <strain evidence="3">JCM 15933</strain>
    </source>
</reference>